<keyword evidence="2" id="KW-1185">Reference proteome</keyword>
<evidence type="ECO:0000313" key="2">
    <source>
        <dbReference type="Proteomes" id="UP001187471"/>
    </source>
</evidence>
<evidence type="ECO:0000313" key="1">
    <source>
        <dbReference type="EMBL" id="KAK2992364.1"/>
    </source>
</evidence>
<dbReference type="Gene3D" id="3.40.50.2000">
    <property type="entry name" value="Glycogen Phosphorylase B"/>
    <property type="match status" value="2"/>
</dbReference>
<dbReference type="InterPro" id="IPR050481">
    <property type="entry name" value="UDP-glycosyltransf_plant"/>
</dbReference>
<dbReference type="PANTHER" id="PTHR48048">
    <property type="entry name" value="GLYCOSYLTRANSFERASE"/>
    <property type="match status" value="1"/>
</dbReference>
<protein>
    <submittedName>
        <fullName evidence="1">Uncharacterized protein</fullName>
    </submittedName>
</protein>
<dbReference type="SUPFAM" id="SSF53756">
    <property type="entry name" value="UDP-Glycosyltransferase/glycogen phosphorylase"/>
    <property type="match status" value="1"/>
</dbReference>
<dbReference type="PANTHER" id="PTHR48048:SF88">
    <property type="entry name" value="GLYCOSYLTRANSFERASE"/>
    <property type="match status" value="1"/>
</dbReference>
<dbReference type="EMBL" id="JAVXUO010000417">
    <property type="protein sequence ID" value="KAK2992364.1"/>
    <property type="molecule type" value="Genomic_DNA"/>
</dbReference>
<proteinExistence type="predicted"/>
<dbReference type="Proteomes" id="UP001187471">
    <property type="component" value="Unassembled WGS sequence"/>
</dbReference>
<dbReference type="AlphaFoldDB" id="A0AA88RUH0"/>
<dbReference type="GO" id="GO:0035251">
    <property type="term" value="F:UDP-glucosyltransferase activity"/>
    <property type="evidence" value="ECO:0007669"/>
    <property type="project" value="InterPro"/>
</dbReference>
<accession>A0AA88RUH0</accession>
<name>A0AA88RUH0_9ASTE</name>
<sequence>MLNTAMVDVANEFGVPTYVFYTSSAAFLGLTFYLQSLSDDHGQDIREYEDTEASLPVPCFLNPVSAKFLPSVVLDKEGGASTILARRLRGMKGIILNTVLELETHAVMTLSVGKTPVYCVGPEKRELAGGYENPEEVLPEGFLERTTCIGKVVGWAPQAAVLRIRAFEMVKELELAVEIKMDFRKDFLTTSSAVIAVTAEEIEWHKMPDGRWE</sequence>
<reference evidence="1" key="1">
    <citation type="submission" date="2022-12" db="EMBL/GenBank/DDBJ databases">
        <title>Draft genome assemblies for two species of Escallonia (Escalloniales).</title>
        <authorList>
            <person name="Chanderbali A."/>
            <person name="Dervinis C."/>
            <person name="Anghel I."/>
            <person name="Soltis D."/>
            <person name="Soltis P."/>
            <person name="Zapata F."/>
        </authorList>
    </citation>
    <scope>NUCLEOTIDE SEQUENCE</scope>
    <source>
        <strain evidence="1">UCBG92.1500</strain>
        <tissue evidence="1">Leaf</tissue>
    </source>
</reference>
<gene>
    <name evidence="1" type="ORF">RJ640_009875</name>
</gene>
<organism evidence="1 2">
    <name type="scientific">Escallonia rubra</name>
    <dbReference type="NCBI Taxonomy" id="112253"/>
    <lineage>
        <taxon>Eukaryota</taxon>
        <taxon>Viridiplantae</taxon>
        <taxon>Streptophyta</taxon>
        <taxon>Embryophyta</taxon>
        <taxon>Tracheophyta</taxon>
        <taxon>Spermatophyta</taxon>
        <taxon>Magnoliopsida</taxon>
        <taxon>eudicotyledons</taxon>
        <taxon>Gunneridae</taxon>
        <taxon>Pentapetalae</taxon>
        <taxon>asterids</taxon>
        <taxon>campanulids</taxon>
        <taxon>Escalloniales</taxon>
        <taxon>Escalloniaceae</taxon>
        <taxon>Escallonia</taxon>
    </lineage>
</organism>
<comment type="caution">
    <text evidence="1">The sequence shown here is derived from an EMBL/GenBank/DDBJ whole genome shotgun (WGS) entry which is preliminary data.</text>
</comment>